<accession>A0A2U3B894</accession>
<evidence type="ECO:0000259" key="3">
    <source>
        <dbReference type="PROSITE" id="PS50883"/>
    </source>
</evidence>
<gene>
    <name evidence="4" type="ORF">DI392_11795</name>
</gene>
<reference evidence="4 5" key="1">
    <citation type="submission" date="2018-05" db="EMBL/GenBank/DDBJ databases">
        <title>Vibrio limimaris sp. nov., isolated from marine sediment.</title>
        <authorList>
            <person name="Li C.-M."/>
        </authorList>
    </citation>
    <scope>NUCLEOTIDE SEQUENCE [LARGE SCALE GENOMIC DNA]</scope>
    <source>
        <strain evidence="4 5">E4404</strain>
    </source>
</reference>
<dbReference type="GO" id="GO:0000160">
    <property type="term" value="P:phosphorelay signal transduction system"/>
    <property type="evidence" value="ECO:0007669"/>
    <property type="project" value="InterPro"/>
</dbReference>
<dbReference type="SUPFAM" id="SSF141868">
    <property type="entry name" value="EAL domain-like"/>
    <property type="match status" value="1"/>
</dbReference>
<dbReference type="Pfam" id="PF00563">
    <property type="entry name" value="EAL"/>
    <property type="match status" value="1"/>
</dbReference>
<evidence type="ECO:0000259" key="2">
    <source>
        <dbReference type="PROSITE" id="PS50110"/>
    </source>
</evidence>
<evidence type="ECO:0000313" key="5">
    <source>
        <dbReference type="Proteomes" id="UP000245362"/>
    </source>
</evidence>
<dbReference type="InterPro" id="IPR050706">
    <property type="entry name" value="Cyclic-di-GMP_PDE-like"/>
</dbReference>
<dbReference type="GO" id="GO:0071111">
    <property type="term" value="F:cyclic-guanylate-specific phosphodiesterase activity"/>
    <property type="evidence" value="ECO:0007669"/>
    <property type="project" value="InterPro"/>
</dbReference>
<dbReference type="PROSITE" id="PS50110">
    <property type="entry name" value="RESPONSE_REGULATORY"/>
    <property type="match status" value="1"/>
</dbReference>
<dbReference type="SMART" id="SM00448">
    <property type="entry name" value="REC"/>
    <property type="match status" value="1"/>
</dbReference>
<dbReference type="RefSeq" id="WP_109320110.1">
    <property type="nucleotide sequence ID" value="NZ_QFWT01000006.1"/>
</dbReference>
<organism evidence="4 5">
    <name type="scientific">Vibrio albus</name>
    <dbReference type="NCBI Taxonomy" id="2200953"/>
    <lineage>
        <taxon>Bacteria</taxon>
        <taxon>Pseudomonadati</taxon>
        <taxon>Pseudomonadota</taxon>
        <taxon>Gammaproteobacteria</taxon>
        <taxon>Vibrionales</taxon>
        <taxon>Vibrionaceae</taxon>
        <taxon>Vibrio</taxon>
    </lineage>
</organism>
<dbReference type="PANTHER" id="PTHR33121:SF79">
    <property type="entry name" value="CYCLIC DI-GMP PHOSPHODIESTERASE PDED-RELATED"/>
    <property type="match status" value="1"/>
</dbReference>
<dbReference type="InterPro" id="IPR011006">
    <property type="entry name" value="CheY-like_superfamily"/>
</dbReference>
<keyword evidence="1" id="KW-0597">Phosphoprotein</keyword>
<evidence type="ECO:0008006" key="6">
    <source>
        <dbReference type="Google" id="ProtNLM"/>
    </source>
</evidence>
<evidence type="ECO:0000256" key="1">
    <source>
        <dbReference type="PROSITE-ProRule" id="PRU00169"/>
    </source>
</evidence>
<dbReference type="Gene3D" id="3.40.50.2300">
    <property type="match status" value="1"/>
</dbReference>
<comment type="caution">
    <text evidence="4">The sequence shown here is derived from an EMBL/GenBank/DDBJ whole genome shotgun (WGS) entry which is preliminary data.</text>
</comment>
<feature type="domain" description="EAL" evidence="3">
    <location>
        <begin position="144"/>
        <end position="397"/>
    </location>
</feature>
<feature type="modified residue" description="4-aspartylphosphate" evidence="1">
    <location>
        <position position="62"/>
    </location>
</feature>
<dbReference type="EMBL" id="QFWT01000006">
    <property type="protein sequence ID" value="PWI32991.1"/>
    <property type="molecule type" value="Genomic_DNA"/>
</dbReference>
<protein>
    <recommendedName>
        <fullName evidence="6">Diguanylate phosphodiesterase</fullName>
    </recommendedName>
</protein>
<sequence length="400" mass="44154">MPENVDLTTLRVIVLDDDEFILQQTRIILEQLGITNIAGYPDGAQAFQQLEAGERYDLAIIDLNMPVMDGIEVLRNLAKNEFAGAIILLSGEDMRILKTAQNLANAHHLNVLGALHKPISLEALQAKLKLYQPEQVSPLSNCGLTESYDELSIAFKEQEIVPYFQPQVNVSDKAVTSVEVLARWVHPEHGLIPPTVFIPLAEEHGVIDLLTEQILKQSLSLYHEWMNAGYEFTIGINLSADSLEIVDLPEKFSAMAEEYGVPCSAIILEITEGKLIQSQAKALDVITRLRLKGFGLSIDDFGTHYSNMAQLNNIPFTELKVDREFVHNAADDSATCAILESSVDLAKKLNMVTVAEGVENQADWDRVASTGCDRVQGYFIAKPAPADEFSAWLKEYSGGG</sequence>
<proteinExistence type="predicted"/>
<keyword evidence="5" id="KW-1185">Reference proteome</keyword>
<name>A0A2U3B894_9VIBR</name>
<dbReference type="AlphaFoldDB" id="A0A2U3B894"/>
<dbReference type="SUPFAM" id="SSF52172">
    <property type="entry name" value="CheY-like"/>
    <property type="match status" value="1"/>
</dbReference>
<dbReference type="CDD" id="cd01948">
    <property type="entry name" value="EAL"/>
    <property type="match status" value="1"/>
</dbReference>
<dbReference type="Gene3D" id="3.20.20.450">
    <property type="entry name" value="EAL domain"/>
    <property type="match status" value="1"/>
</dbReference>
<dbReference type="SMART" id="SM00052">
    <property type="entry name" value="EAL"/>
    <property type="match status" value="1"/>
</dbReference>
<dbReference type="InterPro" id="IPR001789">
    <property type="entry name" value="Sig_transdc_resp-reg_receiver"/>
</dbReference>
<dbReference type="PANTHER" id="PTHR33121">
    <property type="entry name" value="CYCLIC DI-GMP PHOSPHODIESTERASE PDEF"/>
    <property type="match status" value="1"/>
</dbReference>
<feature type="domain" description="Response regulatory" evidence="2">
    <location>
        <begin position="11"/>
        <end position="132"/>
    </location>
</feature>
<dbReference type="OrthoDB" id="9812358at2"/>
<dbReference type="InterPro" id="IPR035919">
    <property type="entry name" value="EAL_sf"/>
</dbReference>
<evidence type="ECO:0000313" key="4">
    <source>
        <dbReference type="EMBL" id="PWI32991.1"/>
    </source>
</evidence>
<dbReference type="Proteomes" id="UP000245362">
    <property type="component" value="Unassembled WGS sequence"/>
</dbReference>
<dbReference type="PROSITE" id="PS50883">
    <property type="entry name" value="EAL"/>
    <property type="match status" value="1"/>
</dbReference>
<dbReference type="InterPro" id="IPR001633">
    <property type="entry name" value="EAL_dom"/>
</dbReference>
<dbReference type="Pfam" id="PF00072">
    <property type="entry name" value="Response_reg"/>
    <property type="match status" value="1"/>
</dbReference>